<dbReference type="PROSITE" id="PS50850">
    <property type="entry name" value="MFS"/>
    <property type="match status" value="1"/>
</dbReference>
<dbReference type="InterPro" id="IPR020846">
    <property type="entry name" value="MFS_dom"/>
</dbReference>
<dbReference type="InterPro" id="IPR011701">
    <property type="entry name" value="MFS"/>
</dbReference>
<feature type="transmembrane region" description="Helical" evidence="6">
    <location>
        <begin position="83"/>
        <end position="111"/>
    </location>
</feature>
<feature type="region of interest" description="Disordered" evidence="5">
    <location>
        <begin position="1"/>
        <end position="70"/>
    </location>
</feature>
<keyword evidence="9" id="KW-1185">Reference proteome</keyword>
<evidence type="ECO:0000256" key="2">
    <source>
        <dbReference type="ARBA" id="ARBA00022692"/>
    </source>
</evidence>
<evidence type="ECO:0000313" key="9">
    <source>
        <dbReference type="Proteomes" id="UP001172684"/>
    </source>
</evidence>
<comment type="subcellular location">
    <subcellularLocation>
        <location evidence="1">Membrane</location>
        <topology evidence="1">Multi-pass membrane protein</topology>
    </subcellularLocation>
</comment>
<evidence type="ECO:0000256" key="6">
    <source>
        <dbReference type="SAM" id="Phobius"/>
    </source>
</evidence>
<feature type="transmembrane region" description="Helical" evidence="6">
    <location>
        <begin position="146"/>
        <end position="170"/>
    </location>
</feature>
<feature type="compositionally biased region" description="Basic and acidic residues" evidence="5">
    <location>
        <begin position="13"/>
        <end position="32"/>
    </location>
</feature>
<dbReference type="Proteomes" id="UP001172684">
    <property type="component" value="Unassembled WGS sequence"/>
</dbReference>
<feature type="transmembrane region" description="Helical" evidence="6">
    <location>
        <begin position="211"/>
        <end position="232"/>
    </location>
</feature>
<dbReference type="CDD" id="cd17323">
    <property type="entry name" value="MFS_Tpo1_MDR_like"/>
    <property type="match status" value="1"/>
</dbReference>
<dbReference type="PANTHER" id="PTHR23502">
    <property type="entry name" value="MAJOR FACILITATOR SUPERFAMILY"/>
    <property type="match status" value="1"/>
</dbReference>
<feature type="transmembrane region" description="Helical" evidence="6">
    <location>
        <begin position="238"/>
        <end position="260"/>
    </location>
</feature>
<evidence type="ECO:0000259" key="7">
    <source>
        <dbReference type="PROSITE" id="PS50850"/>
    </source>
</evidence>
<feature type="transmembrane region" description="Helical" evidence="6">
    <location>
        <begin position="421"/>
        <end position="443"/>
    </location>
</feature>
<feature type="domain" description="Major facilitator superfamily (MFS) profile" evidence="7">
    <location>
        <begin position="85"/>
        <end position="517"/>
    </location>
</feature>
<dbReference type="EMBL" id="JAPDRL010000181">
    <property type="protein sequence ID" value="KAJ9655267.1"/>
    <property type="molecule type" value="Genomic_DNA"/>
</dbReference>
<reference evidence="8" key="1">
    <citation type="submission" date="2022-10" db="EMBL/GenBank/DDBJ databases">
        <title>Culturing micro-colonial fungi from biological soil crusts in the Mojave desert and describing Neophaeococcomyces mojavensis, and introducing the new genera and species Taxawa tesnikishii.</title>
        <authorList>
            <person name="Kurbessoian T."/>
            <person name="Stajich J.E."/>
        </authorList>
    </citation>
    <scope>NUCLEOTIDE SEQUENCE</scope>
    <source>
        <strain evidence="8">TK_1</strain>
    </source>
</reference>
<dbReference type="Gene3D" id="1.20.1250.20">
    <property type="entry name" value="MFS general substrate transporter like domains"/>
    <property type="match status" value="1"/>
</dbReference>
<dbReference type="Pfam" id="PF07690">
    <property type="entry name" value="MFS_1"/>
    <property type="match status" value="1"/>
</dbReference>
<organism evidence="8 9">
    <name type="scientific">Coniosporium apollinis</name>
    <dbReference type="NCBI Taxonomy" id="61459"/>
    <lineage>
        <taxon>Eukaryota</taxon>
        <taxon>Fungi</taxon>
        <taxon>Dikarya</taxon>
        <taxon>Ascomycota</taxon>
        <taxon>Pezizomycotina</taxon>
        <taxon>Dothideomycetes</taxon>
        <taxon>Dothideomycetes incertae sedis</taxon>
        <taxon>Coniosporium</taxon>
    </lineage>
</organism>
<feature type="transmembrane region" description="Helical" evidence="6">
    <location>
        <begin position="308"/>
        <end position="335"/>
    </location>
</feature>
<evidence type="ECO:0000313" key="8">
    <source>
        <dbReference type="EMBL" id="KAJ9655267.1"/>
    </source>
</evidence>
<gene>
    <name evidence="8" type="ORF">H2201_008836</name>
</gene>
<comment type="caution">
    <text evidence="8">The sequence shown here is derived from an EMBL/GenBank/DDBJ whole genome shotgun (WGS) entry which is preliminary data.</text>
</comment>
<dbReference type="SUPFAM" id="SSF103473">
    <property type="entry name" value="MFS general substrate transporter"/>
    <property type="match status" value="1"/>
</dbReference>
<dbReference type="PANTHER" id="PTHR23502:SF60">
    <property type="entry name" value="MAJOR FACILITATOR SUPERFAMILY (MFS) PROFILE DOMAIN-CONTAINING PROTEIN-RELATED"/>
    <property type="match status" value="1"/>
</dbReference>
<dbReference type="InterPro" id="IPR036259">
    <property type="entry name" value="MFS_trans_sf"/>
</dbReference>
<dbReference type="PRINTS" id="PR01036">
    <property type="entry name" value="TCRTETB"/>
</dbReference>
<evidence type="ECO:0000256" key="1">
    <source>
        <dbReference type="ARBA" id="ARBA00004141"/>
    </source>
</evidence>
<feature type="transmembrane region" description="Helical" evidence="6">
    <location>
        <begin position="455"/>
        <end position="477"/>
    </location>
</feature>
<evidence type="ECO:0000256" key="4">
    <source>
        <dbReference type="ARBA" id="ARBA00023136"/>
    </source>
</evidence>
<evidence type="ECO:0000256" key="3">
    <source>
        <dbReference type="ARBA" id="ARBA00022989"/>
    </source>
</evidence>
<feature type="transmembrane region" description="Helical" evidence="6">
    <location>
        <begin position="396"/>
        <end position="415"/>
    </location>
</feature>
<feature type="transmembrane region" description="Helical" evidence="6">
    <location>
        <begin position="123"/>
        <end position="140"/>
    </location>
</feature>
<keyword evidence="3 6" id="KW-1133">Transmembrane helix</keyword>
<protein>
    <recommendedName>
        <fullName evidence="7">Major facilitator superfamily (MFS) profile domain-containing protein</fullName>
    </recommendedName>
</protein>
<keyword evidence="2 6" id="KW-0812">Transmembrane</keyword>
<name>A0ABQ9NF90_9PEZI</name>
<evidence type="ECO:0000256" key="5">
    <source>
        <dbReference type="SAM" id="MobiDB-lite"/>
    </source>
</evidence>
<keyword evidence="4 6" id="KW-0472">Membrane</keyword>
<accession>A0ABQ9NF90</accession>
<feature type="transmembrane region" description="Helical" evidence="6">
    <location>
        <begin position="355"/>
        <end position="375"/>
    </location>
</feature>
<proteinExistence type="predicted"/>
<sequence length="525" mass="57733">MSQRSSCSDDEERSIGDDCERHLSAKDRRFSEDDKDEDDAKSDSPETAYNPGSESLKEDPNLITWSGDDDPTNPLNWPRSRKWAATLIVSCFTFISPVSSTFVAPALPVIANEFNITSSIQQALVMSIFLLAYAIGPFVLGPLSEIFGRVVVLQWSNMFYLVFNTACGFAQTKEQMMALRFLSGLGGSAPQALGGGVLSDCWRTEERGKAIAIYSLAPFVGPAVGPIIGGFIAEGTTWRWIFWVVSIADALVQVLGFLFLKETYAPKILAVKAKQLRHQTGNNALHTQWQNPDHSFAKILRKNLVRPFIMLFTQPCIQALAFYRAFLYGLMYLVLSTFPYVWEGVYEMSRGVASLNYLSLGIGFIIGLQICAPINDRIYCALKTRYNSPGRPEFRVPLMLPGGLLVPIGLFIYGFTANPSIHWIIPNIGAVIFATGLIIGFQCAQAYVVDAYTRYAASATGAAAFLRTMAGFSFPLFAPAMYDKLGIGWGNGLLAFLSLGFGIIAPVLLWRYGVALRARSTYCAG</sequence>
<feature type="transmembrane region" description="Helical" evidence="6">
    <location>
        <begin position="489"/>
        <end position="510"/>
    </location>
</feature>